<dbReference type="InterPro" id="IPR029760">
    <property type="entry name" value="GPX_CS"/>
</dbReference>
<comment type="caution">
    <text evidence="5">The sequence shown here is derived from an EMBL/GenBank/DDBJ whole genome shotgun (WGS) entry which is preliminary data.</text>
</comment>
<dbReference type="Proteomes" id="UP001491310">
    <property type="component" value="Unassembled WGS sequence"/>
</dbReference>
<dbReference type="PANTHER" id="PTHR11592:SF78">
    <property type="entry name" value="GLUTATHIONE PEROXIDASE"/>
    <property type="match status" value="1"/>
</dbReference>
<dbReference type="InterPro" id="IPR000889">
    <property type="entry name" value="Glutathione_peroxidase"/>
</dbReference>
<dbReference type="PROSITE" id="PS51355">
    <property type="entry name" value="GLUTATHIONE_PEROXID_3"/>
    <property type="match status" value="1"/>
</dbReference>
<protein>
    <recommendedName>
        <fullName evidence="4">Glutathione peroxidase</fullName>
    </recommendedName>
</protein>
<comment type="similarity">
    <text evidence="1 4">Belongs to the glutathione peroxidase family.</text>
</comment>
<keyword evidence="3 4" id="KW-0560">Oxidoreductase</keyword>
<reference evidence="5 6" key="1">
    <citation type="journal article" date="2024" name="Nat. Commun.">
        <title>Phylogenomics reveals the evolutionary origins of lichenization in chlorophyte algae.</title>
        <authorList>
            <person name="Puginier C."/>
            <person name="Libourel C."/>
            <person name="Otte J."/>
            <person name="Skaloud P."/>
            <person name="Haon M."/>
            <person name="Grisel S."/>
            <person name="Petersen M."/>
            <person name="Berrin J.G."/>
            <person name="Delaux P.M."/>
            <person name="Dal Grande F."/>
            <person name="Keller J."/>
        </authorList>
    </citation>
    <scope>NUCLEOTIDE SEQUENCE [LARGE SCALE GENOMIC DNA]</scope>
    <source>
        <strain evidence="5 6">SAG 216-7</strain>
    </source>
</reference>
<organism evidence="5 6">
    <name type="scientific">Coccomyxa subellipsoidea</name>
    <dbReference type="NCBI Taxonomy" id="248742"/>
    <lineage>
        <taxon>Eukaryota</taxon>
        <taxon>Viridiplantae</taxon>
        <taxon>Chlorophyta</taxon>
        <taxon>core chlorophytes</taxon>
        <taxon>Trebouxiophyceae</taxon>
        <taxon>Trebouxiophyceae incertae sedis</taxon>
        <taxon>Coccomyxaceae</taxon>
        <taxon>Coccomyxa</taxon>
    </lineage>
</organism>
<dbReference type="InterPro" id="IPR036249">
    <property type="entry name" value="Thioredoxin-like_sf"/>
</dbReference>
<dbReference type="PROSITE" id="PS00763">
    <property type="entry name" value="GLUTATHIONE_PEROXID_2"/>
    <property type="match status" value="1"/>
</dbReference>
<accession>A0ABR2Z107</accession>
<dbReference type="SUPFAM" id="SSF52833">
    <property type="entry name" value="Thioredoxin-like"/>
    <property type="match status" value="1"/>
</dbReference>
<keyword evidence="2 4" id="KW-0575">Peroxidase</keyword>
<dbReference type="PANTHER" id="PTHR11592">
    <property type="entry name" value="GLUTATHIONE PEROXIDASE"/>
    <property type="match status" value="1"/>
</dbReference>
<evidence type="ECO:0000256" key="1">
    <source>
        <dbReference type="ARBA" id="ARBA00006926"/>
    </source>
</evidence>
<evidence type="ECO:0000256" key="3">
    <source>
        <dbReference type="ARBA" id="ARBA00023002"/>
    </source>
</evidence>
<gene>
    <name evidence="5" type="ORF">WJX75_006722</name>
</gene>
<evidence type="ECO:0000256" key="2">
    <source>
        <dbReference type="ARBA" id="ARBA00022559"/>
    </source>
</evidence>
<evidence type="ECO:0000256" key="4">
    <source>
        <dbReference type="RuleBase" id="RU000499"/>
    </source>
</evidence>
<dbReference type="PRINTS" id="PR01011">
    <property type="entry name" value="GLUTPROXDASE"/>
</dbReference>
<dbReference type="Gene3D" id="3.40.30.10">
    <property type="entry name" value="Glutaredoxin"/>
    <property type="match status" value="1"/>
</dbReference>
<name>A0ABR2Z107_9CHLO</name>
<evidence type="ECO:0000313" key="5">
    <source>
        <dbReference type="EMBL" id="KAK9917640.1"/>
    </source>
</evidence>
<evidence type="ECO:0000313" key="6">
    <source>
        <dbReference type="Proteomes" id="UP001491310"/>
    </source>
</evidence>
<keyword evidence="6" id="KW-1185">Reference proteome</keyword>
<dbReference type="CDD" id="cd00340">
    <property type="entry name" value="GSH_Peroxidase"/>
    <property type="match status" value="1"/>
</dbReference>
<sequence length="157" mass="17814">MRITGGKAVLFYVNRNYGSLRTLYEKYRDSGFNLIAFPCNQFGGQAPRSSDGEREFAYKKFGFEFPIMDKIDVNGKDAHPLYTFLKEETKSGDIKWNYTKFLVDRKGVPVKCFGSLFDPIDFEDDLRLLLAGKEPLPPDCARHPGRKACNVNAILAS</sequence>
<dbReference type="EMBL" id="JALJOT010000002">
    <property type="protein sequence ID" value="KAK9917640.1"/>
    <property type="molecule type" value="Genomic_DNA"/>
</dbReference>
<dbReference type="Pfam" id="PF00255">
    <property type="entry name" value="GSHPx"/>
    <property type="match status" value="1"/>
</dbReference>
<proteinExistence type="inferred from homology"/>